<evidence type="ECO:0000256" key="6">
    <source>
        <dbReference type="ARBA" id="ARBA00023136"/>
    </source>
</evidence>
<evidence type="ECO:0000256" key="1">
    <source>
        <dbReference type="ARBA" id="ARBA00004651"/>
    </source>
</evidence>
<reference evidence="11" key="1">
    <citation type="submission" date="2023-07" db="EMBL/GenBank/DDBJ databases">
        <title>30 novel species of actinomycetes from the DSMZ collection.</title>
        <authorList>
            <person name="Nouioui I."/>
        </authorList>
    </citation>
    <scope>NUCLEOTIDE SEQUENCE [LARGE SCALE GENOMIC DNA]</scope>
    <source>
        <strain evidence="11">DSM 41770</strain>
    </source>
</reference>
<dbReference type="CDD" id="cd06261">
    <property type="entry name" value="TM_PBP2"/>
    <property type="match status" value="1"/>
</dbReference>
<keyword evidence="4 8" id="KW-0812">Transmembrane</keyword>
<dbReference type="InterPro" id="IPR000515">
    <property type="entry name" value="MetI-like"/>
</dbReference>
<proteinExistence type="predicted"/>
<evidence type="ECO:0000256" key="3">
    <source>
        <dbReference type="ARBA" id="ARBA00022475"/>
    </source>
</evidence>
<dbReference type="Pfam" id="PF00528">
    <property type="entry name" value="BPD_transp_1"/>
    <property type="match status" value="1"/>
</dbReference>
<keyword evidence="11" id="KW-1185">Reference proteome</keyword>
<feature type="region of interest" description="Disordered" evidence="7">
    <location>
        <begin position="1"/>
        <end position="56"/>
    </location>
</feature>
<evidence type="ECO:0000256" key="4">
    <source>
        <dbReference type="ARBA" id="ARBA00022692"/>
    </source>
</evidence>
<evidence type="ECO:0000256" key="8">
    <source>
        <dbReference type="SAM" id="Phobius"/>
    </source>
</evidence>
<feature type="transmembrane region" description="Helical" evidence="8">
    <location>
        <begin position="308"/>
        <end position="329"/>
    </location>
</feature>
<evidence type="ECO:0000313" key="11">
    <source>
        <dbReference type="Proteomes" id="UP001183777"/>
    </source>
</evidence>
<evidence type="ECO:0000256" key="7">
    <source>
        <dbReference type="SAM" id="MobiDB-lite"/>
    </source>
</evidence>
<dbReference type="RefSeq" id="WP_311659431.1">
    <property type="nucleotide sequence ID" value="NZ_JAVREX010000010.1"/>
</dbReference>
<dbReference type="InterPro" id="IPR050366">
    <property type="entry name" value="BP-dependent_transpt_permease"/>
</dbReference>
<dbReference type="PANTHER" id="PTHR43386">
    <property type="entry name" value="OLIGOPEPTIDE TRANSPORT SYSTEM PERMEASE PROTEIN APPC"/>
    <property type="match status" value="1"/>
</dbReference>
<feature type="compositionally biased region" description="Acidic residues" evidence="7">
    <location>
        <begin position="1"/>
        <end position="11"/>
    </location>
</feature>
<gene>
    <name evidence="10" type="ORF">RM649_23180</name>
</gene>
<dbReference type="EMBL" id="JAVREX010000010">
    <property type="protein sequence ID" value="MDT0430540.1"/>
    <property type="molecule type" value="Genomic_DNA"/>
</dbReference>
<keyword evidence="3" id="KW-1003">Cell membrane</keyword>
<dbReference type="SUPFAM" id="SSF161098">
    <property type="entry name" value="MetI-like"/>
    <property type="match status" value="1"/>
</dbReference>
<dbReference type="Proteomes" id="UP001183777">
    <property type="component" value="Unassembled WGS sequence"/>
</dbReference>
<evidence type="ECO:0000259" key="9">
    <source>
        <dbReference type="Pfam" id="PF00528"/>
    </source>
</evidence>
<dbReference type="Gene3D" id="1.10.3720.10">
    <property type="entry name" value="MetI-like"/>
    <property type="match status" value="1"/>
</dbReference>
<sequence length="340" mass="34809">MKVREEDEGVEAQEPAGPPKAREAADAAKAPETAGPAKVREAAGPAKVRETADAAKVRATAGPAKVREAADAVRIGRSRRPWAALVLLGVPVLAALLGPWVAGGEPSAEGALPSQPPGAGHPLGTDVLGRDVLWLVLHGGASVLGSALAALAVGMAAGVPLGLLAAGPRRGLDETVMRGLDLLLAFPGLLVLMTLAATGHRDRYWLVAVAGVLQVPAVARLVRGAALAPGSRTVVEALRMQGRGWAYIHLRHLARELAAPLATDAGGRFSVVLYLLASANFLGLGLPASSPDWAVLIERNSDALFTQAAAVLVPAGLLTALCVGGNLLVDRTLAHARRGR</sequence>
<keyword evidence="2" id="KW-0813">Transport</keyword>
<feature type="compositionally biased region" description="Basic and acidic residues" evidence="7">
    <location>
        <begin position="47"/>
        <end position="56"/>
    </location>
</feature>
<evidence type="ECO:0000256" key="2">
    <source>
        <dbReference type="ARBA" id="ARBA00022448"/>
    </source>
</evidence>
<feature type="domain" description="ABC transmembrane type-1" evidence="9">
    <location>
        <begin position="158"/>
        <end position="323"/>
    </location>
</feature>
<feature type="compositionally biased region" description="Low complexity" evidence="7">
    <location>
        <begin position="27"/>
        <end position="37"/>
    </location>
</feature>
<name>A0ABU2RNY4_9ACTN</name>
<feature type="transmembrane region" description="Helical" evidence="8">
    <location>
        <begin position="143"/>
        <end position="167"/>
    </location>
</feature>
<evidence type="ECO:0000256" key="5">
    <source>
        <dbReference type="ARBA" id="ARBA00022989"/>
    </source>
</evidence>
<evidence type="ECO:0000313" key="10">
    <source>
        <dbReference type="EMBL" id="MDT0430540.1"/>
    </source>
</evidence>
<feature type="transmembrane region" description="Helical" evidence="8">
    <location>
        <begin position="204"/>
        <end position="222"/>
    </location>
</feature>
<comment type="subcellular location">
    <subcellularLocation>
        <location evidence="1">Cell membrane</location>
        <topology evidence="1">Multi-pass membrane protein</topology>
    </subcellularLocation>
</comment>
<organism evidence="10 11">
    <name type="scientific">Streptomyces salyersiae</name>
    <dbReference type="NCBI Taxonomy" id="3075530"/>
    <lineage>
        <taxon>Bacteria</taxon>
        <taxon>Bacillati</taxon>
        <taxon>Actinomycetota</taxon>
        <taxon>Actinomycetes</taxon>
        <taxon>Kitasatosporales</taxon>
        <taxon>Streptomycetaceae</taxon>
        <taxon>Streptomyces</taxon>
    </lineage>
</organism>
<feature type="transmembrane region" description="Helical" evidence="8">
    <location>
        <begin position="82"/>
        <end position="102"/>
    </location>
</feature>
<protein>
    <submittedName>
        <fullName evidence="10">ABC transporter permease</fullName>
    </submittedName>
</protein>
<feature type="transmembrane region" description="Helical" evidence="8">
    <location>
        <begin position="271"/>
        <end position="288"/>
    </location>
</feature>
<keyword evidence="6 8" id="KW-0472">Membrane</keyword>
<keyword evidence="5 8" id="KW-1133">Transmembrane helix</keyword>
<accession>A0ABU2RNY4</accession>
<dbReference type="InterPro" id="IPR035906">
    <property type="entry name" value="MetI-like_sf"/>
</dbReference>
<dbReference type="PANTHER" id="PTHR43386:SF25">
    <property type="entry name" value="PEPTIDE ABC TRANSPORTER PERMEASE PROTEIN"/>
    <property type="match status" value="1"/>
</dbReference>
<feature type="transmembrane region" description="Helical" evidence="8">
    <location>
        <begin position="179"/>
        <end position="198"/>
    </location>
</feature>
<comment type="caution">
    <text evidence="10">The sequence shown here is derived from an EMBL/GenBank/DDBJ whole genome shotgun (WGS) entry which is preliminary data.</text>
</comment>